<protein>
    <submittedName>
        <fullName evidence="4">Tenascin-R</fullName>
    </submittedName>
</protein>
<dbReference type="OrthoDB" id="5945673at2759"/>
<dbReference type="GO" id="GO:0005615">
    <property type="term" value="C:extracellular space"/>
    <property type="evidence" value="ECO:0007669"/>
    <property type="project" value="TreeGrafter"/>
</dbReference>
<evidence type="ECO:0000259" key="2">
    <source>
        <dbReference type="PROSITE" id="PS51406"/>
    </source>
</evidence>
<dbReference type="SMART" id="SM00186">
    <property type="entry name" value="FBG"/>
    <property type="match status" value="1"/>
</dbReference>
<feature type="domain" description="Fibrinogen C-terminal" evidence="2">
    <location>
        <begin position="213"/>
        <end position="436"/>
    </location>
</feature>
<dbReference type="PROSITE" id="PS51406">
    <property type="entry name" value="FIBRINOGEN_C_2"/>
    <property type="match status" value="2"/>
</dbReference>
<dbReference type="Proteomes" id="UP000085678">
    <property type="component" value="Unplaced"/>
</dbReference>
<dbReference type="GeneID" id="106166523"/>
<feature type="compositionally biased region" description="Low complexity" evidence="1">
    <location>
        <begin position="89"/>
        <end position="145"/>
    </location>
</feature>
<dbReference type="Gene3D" id="3.90.215.10">
    <property type="entry name" value="Gamma Fibrinogen, chain A, domain 1"/>
    <property type="match status" value="2"/>
</dbReference>
<dbReference type="SUPFAM" id="SSF56496">
    <property type="entry name" value="Fibrinogen C-terminal domain-like"/>
    <property type="match status" value="2"/>
</dbReference>
<organism evidence="3 4">
    <name type="scientific">Lingula anatina</name>
    <name type="common">Brachiopod</name>
    <name type="synonym">Lingula unguis</name>
    <dbReference type="NCBI Taxonomy" id="7574"/>
    <lineage>
        <taxon>Eukaryota</taxon>
        <taxon>Metazoa</taxon>
        <taxon>Spiralia</taxon>
        <taxon>Lophotrochozoa</taxon>
        <taxon>Brachiopoda</taxon>
        <taxon>Linguliformea</taxon>
        <taxon>Lingulata</taxon>
        <taxon>Lingulida</taxon>
        <taxon>Linguloidea</taxon>
        <taxon>Lingulidae</taxon>
        <taxon>Lingula</taxon>
    </lineage>
</organism>
<dbReference type="InterPro" id="IPR014716">
    <property type="entry name" value="Fibrinogen_a/b/g_C_1"/>
</dbReference>
<sequence>MRNGTIGDSFVGARNMKFCTKDRDCNKMAAKHHGSWWFSKDTEANLNGNGKRKGTYHANYADGIYWKTFKGVWYSLESTRMAIRPVAVPSSTTSTTKSTTTSTTKSTTTSTTTKTTTKSTTPSTTTRTTTKSTPSTTTHKTSTTTQKIPTDRACTLRDADGNNNVYYIYPGTKCQKFAEYAEKERYGRVLECPPDTVFNVRNCQCDHPAATICPASEPPLDCSDLLTYGLKVDGIYEFSVGNDVLTASCLQTKMGGGWLIIQNRELTHNQPPPLNFSGYGWGDYARGFGRVGYEFWWGLEKMNLLTSLNRYDLHLILHDYDSNTASAQYTGFSVGNSNNGYKLNIGKFMGGDAGDSLSSSEGVKFYTPDKDSSNSDAAKRHGGWWFNKDNITANLNGNLARRGRYNTTIADGIFWKSWHGQWYSLSATTMMIKPSVMSKFEH</sequence>
<evidence type="ECO:0000313" key="4">
    <source>
        <dbReference type="RefSeq" id="XP_013400569.1"/>
    </source>
</evidence>
<proteinExistence type="predicted"/>
<gene>
    <name evidence="4" type="primary">LOC106166523</name>
</gene>
<accession>A0A1S3ISR4</accession>
<dbReference type="InterPro" id="IPR002181">
    <property type="entry name" value="Fibrinogen_a/b/g_C_dom"/>
</dbReference>
<evidence type="ECO:0000313" key="3">
    <source>
        <dbReference type="Proteomes" id="UP000085678"/>
    </source>
</evidence>
<dbReference type="STRING" id="7574.A0A1S3ISR4"/>
<dbReference type="KEGG" id="lak:106166523"/>
<feature type="domain" description="Fibrinogen C-terminal" evidence="2">
    <location>
        <begin position="1"/>
        <end position="87"/>
    </location>
</feature>
<keyword evidence="3" id="KW-1185">Reference proteome</keyword>
<dbReference type="RefSeq" id="XP_013400569.1">
    <property type="nucleotide sequence ID" value="XM_013545115.1"/>
</dbReference>
<dbReference type="InParanoid" id="A0A1S3ISR4"/>
<dbReference type="PANTHER" id="PTHR19143">
    <property type="entry name" value="FIBRINOGEN/TENASCIN/ANGIOPOEITIN"/>
    <property type="match status" value="1"/>
</dbReference>
<evidence type="ECO:0000256" key="1">
    <source>
        <dbReference type="SAM" id="MobiDB-lite"/>
    </source>
</evidence>
<dbReference type="AlphaFoldDB" id="A0A1S3ISR4"/>
<dbReference type="InterPro" id="IPR050373">
    <property type="entry name" value="Fibrinogen_C-term_domain"/>
</dbReference>
<feature type="region of interest" description="Disordered" evidence="1">
    <location>
        <begin position="88"/>
        <end position="147"/>
    </location>
</feature>
<name>A0A1S3ISR4_LINAN</name>
<reference evidence="4" key="1">
    <citation type="submission" date="2025-08" db="UniProtKB">
        <authorList>
            <consortium name="RefSeq"/>
        </authorList>
    </citation>
    <scope>IDENTIFICATION</scope>
    <source>
        <tissue evidence="4">Gonads</tissue>
    </source>
</reference>
<dbReference type="InterPro" id="IPR036056">
    <property type="entry name" value="Fibrinogen-like_C"/>
</dbReference>
<dbReference type="Pfam" id="PF00147">
    <property type="entry name" value="Fibrinogen_C"/>
    <property type="match status" value="2"/>
</dbReference>